<dbReference type="PROSITE" id="PS51782">
    <property type="entry name" value="LYSM"/>
    <property type="match status" value="1"/>
</dbReference>
<dbReference type="RefSeq" id="WP_205173825.1">
    <property type="nucleotide sequence ID" value="NZ_JAFBDZ010000003.1"/>
</dbReference>
<dbReference type="EMBL" id="JAFBDZ010000003">
    <property type="protein sequence ID" value="MBM7586625.1"/>
    <property type="molecule type" value="Genomic_DNA"/>
</dbReference>
<dbReference type="Gene3D" id="1.10.10.2520">
    <property type="entry name" value="Cell wall hydrolase SleB, domain 1"/>
    <property type="match status" value="1"/>
</dbReference>
<dbReference type="EC" id="3.5.1.28" evidence="2"/>
<name>A0ABS2NFJ4_9BACI</name>
<proteinExistence type="predicted"/>
<protein>
    <submittedName>
        <fullName evidence="2">N-acetylmuramoyl-L-alanine amidase</fullName>
        <ecNumber evidence="2">3.5.1.28</ecNumber>
    </submittedName>
</protein>
<evidence type="ECO:0000259" key="1">
    <source>
        <dbReference type="PROSITE" id="PS51782"/>
    </source>
</evidence>
<dbReference type="GO" id="GO:0008745">
    <property type="term" value="F:N-acetylmuramoyl-L-alanine amidase activity"/>
    <property type="evidence" value="ECO:0007669"/>
    <property type="project" value="UniProtKB-EC"/>
</dbReference>
<evidence type="ECO:0000313" key="2">
    <source>
        <dbReference type="EMBL" id="MBM7586625.1"/>
    </source>
</evidence>
<dbReference type="InterPro" id="IPR042047">
    <property type="entry name" value="SleB_dom1"/>
</dbReference>
<dbReference type="Gene3D" id="6.20.240.60">
    <property type="match status" value="1"/>
</dbReference>
<dbReference type="Pfam" id="PF07486">
    <property type="entry name" value="Hydrolase_2"/>
    <property type="match status" value="1"/>
</dbReference>
<reference evidence="2 3" key="1">
    <citation type="submission" date="2021-01" db="EMBL/GenBank/DDBJ databases">
        <title>Genomic Encyclopedia of Type Strains, Phase IV (KMG-IV): sequencing the most valuable type-strain genomes for metagenomic binning, comparative biology and taxonomic classification.</title>
        <authorList>
            <person name="Goeker M."/>
        </authorList>
    </citation>
    <scope>NUCLEOTIDE SEQUENCE [LARGE SCALE GENOMIC DNA]</scope>
    <source>
        <strain evidence="2 3">DSM 24834</strain>
    </source>
</reference>
<dbReference type="SUPFAM" id="SSF54106">
    <property type="entry name" value="LysM domain"/>
    <property type="match status" value="1"/>
</dbReference>
<dbReference type="InterPro" id="IPR011105">
    <property type="entry name" value="Cell_wall_hydrolase_SleB"/>
</dbReference>
<accession>A0ABS2NFJ4</accession>
<gene>
    <name evidence="2" type="ORF">JOC86_003177</name>
</gene>
<dbReference type="SMART" id="SM00257">
    <property type="entry name" value="LysM"/>
    <property type="match status" value="1"/>
</dbReference>
<dbReference type="Pfam" id="PF01476">
    <property type="entry name" value="LysM"/>
    <property type="match status" value="1"/>
</dbReference>
<sequence>MLIKKGVLLTIAAASIFAFQTKEASANSVYTVKEGDSLWNIGKEYGVSVVDLKNVNQLESTKIYPGQKFTLPSSISSEDRQLLAQLVHAEAKGEPYAGKVAVATVVLNRVDHGDFPDSVKEVIYQKVNGHYAFTPVQTGTINERATQEDYEAVNEALAFNGQGQGSVFFYNPDTSSSKWVFSRQTTITIGNHVFAK</sequence>
<evidence type="ECO:0000313" key="3">
    <source>
        <dbReference type="Proteomes" id="UP001646157"/>
    </source>
</evidence>
<organism evidence="2 3">
    <name type="scientific">Rossellomorea pakistanensis</name>
    <dbReference type="NCBI Taxonomy" id="992288"/>
    <lineage>
        <taxon>Bacteria</taxon>
        <taxon>Bacillati</taxon>
        <taxon>Bacillota</taxon>
        <taxon>Bacilli</taxon>
        <taxon>Bacillales</taxon>
        <taxon>Bacillaceae</taxon>
        <taxon>Rossellomorea</taxon>
    </lineage>
</organism>
<dbReference type="PANTHER" id="PTHR33734">
    <property type="entry name" value="LYSM DOMAIN-CONTAINING GPI-ANCHORED PROTEIN 2"/>
    <property type="match status" value="1"/>
</dbReference>
<comment type="caution">
    <text evidence="2">The sequence shown here is derived from an EMBL/GenBank/DDBJ whole genome shotgun (WGS) entry which is preliminary data.</text>
</comment>
<keyword evidence="3" id="KW-1185">Reference proteome</keyword>
<dbReference type="InterPro" id="IPR036779">
    <property type="entry name" value="LysM_dom_sf"/>
</dbReference>
<dbReference type="Proteomes" id="UP001646157">
    <property type="component" value="Unassembled WGS sequence"/>
</dbReference>
<keyword evidence="2" id="KW-0378">Hydrolase</keyword>
<dbReference type="CDD" id="cd00118">
    <property type="entry name" value="LysM"/>
    <property type="match status" value="1"/>
</dbReference>
<dbReference type="PANTHER" id="PTHR33734:SF22">
    <property type="entry name" value="MEMBRANE-BOUND LYTIC MUREIN TRANSGLYCOSYLASE D"/>
    <property type="match status" value="1"/>
</dbReference>
<feature type="domain" description="LysM" evidence="1">
    <location>
        <begin position="28"/>
        <end position="71"/>
    </location>
</feature>
<dbReference type="Gene3D" id="3.10.350.10">
    <property type="entry name" value="LysM domain"/>
    <property type="match status" value="1"/>
</dbReference>
<dbReference type="InterPro" id="IPR018392">
    <property type="entry name" value="LysM"/>
</dbReference>